<reference evidence="2 3" key="1">
    <citation type="submission" date="2024-10" db="EMBL/GenBank/DDBJ databases">
        <title>The Natural Products Discovery Center: Release of the First 8490 Sequenced Strains for Exploring Actinobacteria Biosynthetic Diversity.</title>
        <authorList>
            <person name="Kalkreuter E."/>
            <person name="Kautsar S.A."/>
            <person name="Yang D."/>
            <person name="Bader C.D."/>
            <person name="Teijaro C.N."/>
            <person name="Fluegel L."/>
            <person name="Davis C.M."/>
            <person name="Simpson J.R."/>
            <person name="Lauterbach L."/>
            <person name="Steele A.D."/>
            <person name="Gui C."/>
            <person name="Meng S."/>
            <person name="Li G."/>
            <person name="Viehrig K."/>
            <person name="Ye F."/>
            <person name="Su P."/>
            <person name="Kiefer A.F."/>
            <person name="Nichols A."/>
            <person name="Cepeda A.J."/>
            <person name="Yan W."/>
            <person name="Fan B."/>
            <person name="Jiang Y."/>
            <person name="Adhikari A."/>
            <person name="Zheng C.-J."/>
            <person name="Schuster L."/>
            <person name="Cowan T.M."/>
            <person name="Smanski M.J."/>
            <person name="Chevrette M.G."/>
            <person name="De Carvalho L.P.S."/>
            <person name="Shen B."/>
        </authorList>
    </citation>
    <scope>NUCLEOTIDE SEQUENCE [LARGE SCALE GENOMIC DNA]</scope>
    <source>
        <strain evidence="2 3">NPDC007147</strain>
    </source>
</reference>
<sequence length="58" mass="6148">MRTAARNGRRTTRPGCCRRSSGAPLGVAGTMAEMLLHMPGLSVDEARDLARRLLPAAA</sequence>
<organism evidence="2 3">
    <name type="scientific">Streptomyces kebangsaanensis</name>
    <dbReference type="NCBI Taxonomy" id="864058"/>
    <lineage>
        <taxon>Bacteria</taxon>
        <taxon>Bacillati</taxon>
        <taxon>Actinomycetota</taxon>
        <taxon>Actinomycetes</taxon>
        <taxon>Kitasatosporales</taxon>
        <taxon>Streptomycetaceae</taxon>
        <taxon>Streptomyces</taxon>
    </lineage>
</organism>
<gene>
    <name evidence="2" type="ORF">ACFYNZ_19800</name>
</gene>
<dbReference type="RefSeq" id="WP_388348802.1">
    <property type="nucleotide sequence ID" value="NZ_JBIAFJ010000017.1"/>
</dbReference>
<accession>A0ABW6KYU2</accession>
<feature type="region of interest" description="Disordered" evidence="1">
    <location>
        <begin position="1"/>
        <end position="22"/>
    </location>
</feature>
<comment type="caution">
    <text evidence="2">The sequence shown here is derived from an EMBL/GenBank/DDBJ whole genome shotgun (WGS) entry which is preliminary data.</text>
</comment>
<dbReference type="EMBL" id="JBIAFJ010000017">
    <property type="protein sequence ID" value="MFE9171718.1"/>
    <property type="molecule type" value="Genomic_DNA"/>
</dbReference>
<protein>
    <submittedName>
        <fullName evidence="2">Uncharacterized protein</fullName>
    </submittedName>
</protein>
<name>A0ABW6KYU2_9ACTN</name>
<dbReference type="Proteomes" id="UP001601197">
    <property type="component" value="Unassembled WGS sequence"/>
</dbReference>
<evidence type="ECO:0000313" key="3">
    <source>
        <dbReference type="Proteomes" id="UP001601197"/>
    </source>
</evidence>
<evidence type="ECO:0000313" key="2">
    <source>
        <dbReference type="EMBL" id="MFE9171718.1"/>
    </source>
</evidence>
<keyword evidence="3" id="KW-1185">Reference proteome</keyword>
<proteinExistence type="predicted"/>
<evidence type="ECO:0000256" key="1">
    <source>
        <dbReference type="SAM" id="MobiDB-lite"/>
    </source>
</evidence>